<comment type="caution">
    <text evidence="2">The sequence shown here is derived from an EMBL/GenBank/DDBJ whole genome shotgun (WGS) entry which is preliminary data.</text>
</comment>
<dbReference type="AlphaFoldDB" id="A0A8J5SVB3"/>
<dbReference type="Proteomes" id="UP000729402">
    <property type="component" value="Unassembled WGS sequence"/>
</dbReference>
<dbReference type="EMBL" id="JAAALK010000283">
    <property type="protein sequence ID" value="KAG8076047.1"/>
    <property type="molecule type" value="Genomic_DNA"/>
</dbReference>
<evidence type="ECO:0000256" key="1">
    <source>
        <dbReference type="SAM" id="MobiDB-lite"/>
    </source>
</evidence>
<reference evidence="2" key="1">
    <citation type="journal article" date="2021" name="bioRxiv">
        <title>Whole Genome Assembly and Annotation of Northern Wild Rice, Zizania palustris L., Supports a Whole Genome Duplication in the Zizania Genus.</title>
        <authorList>
            <person name="Haas M."/>
            <person name="Kono T."/>
            <person name="Macchietto M."/>
            <person name="Millas R."/>
            <person name="McGilp L."/>
            <person name="Shao M."/>
            <person name="Duquette J."/>
            <person name="Hirsch C.N."/>
            <person name="Kimball J."/>
        </authorList>
    </citation>
    <scope>NUCLEOTIDE SEQUENCE</scope>
    <source>
        <tissue evidence="2">Fresh leaf tissue</tissue>
    </source>
</reference>
<sequence length="85" mass="8446">MGSRGRQWGEAVGGEMAASVGRSFRWGDGGAGGEKAPMRSTAAPMGTKGARRWGVRGGAGGELVAVPNRSSAQGSRSGANREGAG</sequence>
<evidence type="ECO:0000313" key="2">
    <source>
        <dbReference type="EMBL" id="KAG8076047.1"/>
    </source>
</evidence>
<accession>A0A8J5SVB3</accession>
<name>A0A8J5SVB3_ZIZPA</name>
<keyword evidence="3" id="KW-1185">Reference proteome</keyword>
<proteinExistence type="predicted"/>
<gene>
    <name evidence="2" type="ORF">GUJ93_ZPchr0006g43463</name>
</gene>
<feature type="region of interest" description="Disordered" evidence="1">
    <location>
        <begin position="1"/>
        <end position="85"/>
    </location>
</feature>
<protein>
    <submittedName>
        <fullName evidence="2">Uncharacterized protein</fullName>
    </submittedName>
</protein>
<evidence type="ECO:0000313" key="3">
    <source>
        <dbReference type="Proteomes" id="UP000729402"/>
    </source>
</evidence>
<organism evidence="2 3">
    <name type="scientific">Zizania palustris</name>
    <name type="common">Northern wild rice</name>
    <dbReference type="NCBI Taxonomy" id="103762"/>
    <lineage>
        <taxon>Eukaryota</taxon>
        <taxon>Viridiplantae</taxon>
        <taxon>Streptophyta</taxon>
        <taxon>Embryophyta</taxon>
        <taxon>Tracheophyta</taxon>
        <taxon>Spermatophyta</taxon>
        <taxon>Magnoliopsida</taxon>
        <taxon>Liliopsida</taxon>
        <taxon>Poales</taxon>
        <taxon>Poaceae</taxon>
        <taxon>BOP clade</taxon>
        <taxon>Oryzoideae</taxon>
        <taxon>Oryzeae</taxon>
        <taxon>Zizaniinae</taxon>
        <taxon>Zizania</taxon>
    </lineage>
</organism>
<reference evidence="2" key="2">
    <citation type="submission" date="2021-02" db="EMBL/GenBank/DDBJ databases">
        <authorList>
            <person name="Kimball J.A."/>
            <person name="Haas M.W."/>
            <person name="Macchietto M."/>
            <person name="Kono T."/>
            <person name="Duquette J."/>
            <person name="Shao M."/>
        </authorList>
    </citation>
    <scope>NUCLEOTIDE SEQUENCE</scope>
    <source>
        <tissue evidence="2">Fresh leaf tissue</tissue>
    </source>
</reference>
<feature type="compositionally biased region" description="Polar residues" evidence="1">
    <location>
        <begin position="68"/>
        <end position="78"/>
    </location>
</feature>